<dbReference type="SMART" id="SM00530">
    <property type="entry name" value="HTH_XRE"/>
    <property type="match status" value="1"/>
</dbReference>
<evidence type="ECO:0000256" key="1">
    <source>
        <dbReference type="SAM" id="MobiDB-lite"/>
    </source>
</evidence>
<dbReference type="Proteomes" id="UP000540787">
    <property type="component" value="Unassembled WGS sequence"/>
</dbReference>
<proteinExistence type="predicted"/>
<keyword evidence="4" id="KW-1185">Reference proteome</keyword>
<dbReference type="InterPro" id="IPR039554">
    <property type="entry name" value="HigA2-like_HTH"/>
</dbReference>
<dbReference type="EMBL" id="JACHBX010000003">
    <property type="protein sequence ID" value="MBB6134899.1"/>
    <property type="molecule type" value="Genomic_DNA"/>
</dbReference>
<dbReference type="Pfam" id="PF13744">
    <property type="entry name" value="HTH_37"/>
    <property type="match status" value="1"/>
</dbReference>
<evidence type="ECO:0000313" key="3">
    <source>
        <dbReference type="EMBL" id="MBB6134899.1"/>
    </source>
</evidence>
<name>A0A7W9X1X7_9BURK</name>
<dbReference type="SUPFAM" id="SSF47413">
    <property type="entry name" value="lambda repressor-like DNA-binding domains"/>
    <property type="match status" value="1"/>
</dbReference>
<dbReference type="CDD" id="cd00093">
    <property type="entry name" value="HTH_XRE"/>
    <property type="match status" value="1"/>
</dbReference>
<evidence type="ECO:0000259" key="2">
    <source>
        <dbReference type="PROSITE" id="PS50943"/>
    </source>
</evidence>
<feature type="compositionally biased region" description="Polar residues" evidence="1">
    <location>
        <begin position="149"/>
        <end position="160"/>
    </location>
</feature>
<dbReference type="AlphaFoldDB" id="A0A7W9X1X7"/>
<dbReference type="Gene3D" id="1.10.260.40">
    <property type="entry name" value="lambda repressor-like DNA-binding domains"/>
    <property type="match status" value="1"/>
</dbReference>
<organism evidence="3 4">
    <name type="scientific">Massilia aurea</name>
    <dbReference type="NCBI Taxonomy" id="373040"/>
    <lineage>
        <taxon>Bacteria</taxon>
        <taxon>Pseudomonadati</taxon>
        <taxon>Pseudomonadota</taxon>
        <taxon>Betaproteobacteria</taxon>
        <taxon>Burkholderiales</taxon>
        <taxon>Oxalobacteraceae</taxon>
        <taxon>Telluria group</taxon>
        <taxon>Massilia</taxon>
    </lineage>
</organism>
<feature type="region of interest" description="Disordered" evidence="1">
    <location>
        <begin position="110"/>
        <end position="171"/>
    </location>
</feature>
<evidence type="ECO:0000313" key="4">
    <source>
        <dbReference type="Proteomes" id="UP000540787"/>
    </source>
</evidence>
<dbReference type="InterPro" id="IPR001387">
    <property type="entry name" value="Cro/C1-type_HTH"/>
</dbReference>
<dbReference type="RefSeq" id="WP_183555559.1">
    <property type="nucleotide sequence ID" value="NZ_JACHBX010000003.1"/>
</dbReference>
<comment type="caution">
    <text evidence="3">The sequence shown here is derived from an EMBL/GenBank/DDBJ whole genome shotgun (WGS) entry which is preliminary data.</text>
</comment>
<protein>
    <submittedName>
        <fullName evidence="3">Transcriptional regulator with XRE-family HTH domain</fullName>
    </submittedName>
</protein>
<dbReference type="GO" id="GO:0003677">
    <property type="term" value="F:DNA binding"/>
    <property type="evidence" value="ECO:0007669"/>
    <property type="project" value="InterPro"/>
</dbReference>
<sequence length="171" mass="19068">MGRTLDEVINQLPPDRQARIASLAEKKMDEMIAHATTLTDFRKAVGKTQVEMAKELGIKQNAVSQLEQRSDTYVSTLRRFLQSLGLTLELSVVSKNGTRINLPNFHPWEEADPDVPAARPDNVAMASPMVSGDSAIKQPRETFTKKQTRSLSKPPSSDQKAPTLKKQRTRI</sequence>
<feature type="domain" description="HTH cro/C1-type" evidence="2">
    <location>
        <begin position="38"/>
        <end position="91"/>
    </location>
</feature>
<gene>
    <name evidence="3" type="ORF">HD842_003057</name>
</gene>
<accession>A0A7W9X1X7</accession>
<dbReference type="InterPro" id="IPR010982">
    <property type="entry name" value="Lambda_DNA-bd_dom_sf"/>
</dbReference>
<dbReference type="PROSITE" id="PS50943">
    <property type="entry name" value="HTH_CROC1"/>
    <property type="match status" value="1"/>
</dbReference>
<reference evidence="3 4" key="1">
    <citation type="submission" date="2020-08" db="EMBL/GenBank/DDBJ databases">
        <title>The Agave Microbiome: Exploring the role of microbial communities in plant adaptations to desert environments.</title>
        <authorList>
            <person name="Partida-Martinez L.P."/>
        </authorList>
    </citation>
    <scope>NUCLEOTIDE SEQUENCE [LARGE SCALE GENOMIC DNA]</scope>
    <source>
        <strain evidence="3 4">AT3.2</strain>
    </source>
</reference>